<keyword evidence="2" id="KW-1185">Reference proteome</keyword>
<dbReference type="CDD" id="cd09272">
    <property type="entry name" value="RNase_HI_RT_Ty1"/>
    <property type="match status" value="1"/>
</dbReference>
<name>A0A9Q3Q6L5_9BASI</name>
<dbReference type="PANTHER" id="PTHR11439">
    <property type="entry name" value="GAG-POL-RELATED RETROTRANSPOSON"/>
    <property type="match status" value="1"/>
</dbReference>
<gene>
    <name evidence="1" type="ORF">O181_125950</name>
</gene>
<sequence length="106" mass="12110">MIFNKQILLVSQILTRFSTKPNANHWNALKHVFRYIKGTADWGIHYQSRIKSDESKPVLEGWADSDYANCSIDRKSISGNIVMVFGNPILWLSKRQTIIAQSTTKA</sequence>
<dbReference type="Proteomes" id="UP000765509">
    <property type="component" value="Unassembled WGS sequence"/>
</dbReference>
<dbReference type="EMBL" id="AVOT02123319">
    <property type="protein sequence ID" value="MBW0586235.1"/>
    <property type="molecule type" value="Genomic_DNA"/>
</dbReference>
<organism evidence="1 2">
    <name type="scientific">Austropuccinia psidii MF-1</name>
    <dbReference type="NCBI Taxonomy" id="1389203"/>
    <lineage>
        <taxon>Eukaryota</taxon>
        <taxon>Fungi</taxon>
        <taxon>Dikarya</taxon>
        <taxon>Basidiomycota</taxon>
        <taxon>Pucciniomycotina</taxon>
        <taxon>Pucciniomycetes</taxon>
        <taxon>Pucciniales</taxon>
        <taxon>Sphaerophragmiaceae</taxon>
        <taxon>Austropuccinia</taxon>
    </lineage>
</organism>
<evidence type="ECO:0008006" key="3">
    <source>
        <dbReference type="Google" id="ProtNLM"/>
    </source>
</evidence>
<reference evidence="1" key="1">
    <citation type="submission" date="2021-03" db="EMBL/GenBank/DDBJ databases">
        <title>Draft genome sequence of rust myrtle Austropuccinia psidii MF-1, a brazilian biotype.</title>
        <authorList>
            <person name="Quecine M.C."/>
            <person name="Pachon D.M.R."/>
            <person name="Bonatelli M.L."/>
            <person name="Correr F.H."/>
            <person name="Franceschini L.M."/>
            <person name="Leite T.F."/>
            <person name="Margarido G.R.A."/>
            <person name="Almeida C.A."/>
            <person name="Ferrarezi J.A."/>
            <person name="Labate C.A."/>
        </authorList>
    </citation>
    <scope>NUCLEOTIDE SEQUENCE</scope>
    <source>
        <strain evidence="1">MF-1</strain>
    </source>
</reference>
<evidence type="ECO:0000313" key="2">
    <source>
        <dbReference type="Proteomes" id="UP000765509"/>
    </source>
</evidence>
<accession>A0A9Q3Q6L5</accession>
<comment type="caution">
    <text evidence="1">The sequence shown here is derived from an EMBL/GenBank/DDBJ whole genome shotgun (WGS) entry which is preliminary data.</text>
</comment>
<dbReference type="AlphaFoldDB" id="A0A9Q3Q6L5"/>
<evidence type="ECO:0000313" key="1">
    <source>
        <dbReference type="EMBL" id="MBW0586235.1"/>
    </source>
</evidence>
<proteinExistence type="predicted"/>
<protein>
    <recommendedName>
        <fullName evidence="3">Reverse transcriptase Ty1/copia-type domain-containing protein</fullName>
    </recommendedName>
</protein>
<dbReference type="OrthoDB" id="3344688at2759"/>